<dbReference type="EMBL" id="JABXXR010000171">
    <property type="protein sequence ID" value="NVN41710.1"/>
    <property type="molecule type" value="Genomic_DNA"/>
</dbReference>
<feature type="domain" description="RlpA-like protein double-psi beta-barrel" evidence="1">
    <location>
        <begin position="64"/>
        <end position="127"/>
    </location>
</feature>
<dbReference type="PANTHER" id="PTHR34183:SF1">
    <property type="entry name" value="ENDOLYTIC PEPTIDOGLYCAN TRANSGLYCOSYLASE RLPA"/>
    <property type="match status" value="1"/>
</dbReference>
<dbReference type="Proteomes" id="UP000585665">
    <property type="component" value="Unassembled WGS sequence"/>
</dbReference>
<dbReference type="AlphaFoldDB" id="A0A850PH17"/>
<evidence type="ECO:0000313" key="3">
    <source>
        <dbReference type="Proteomes" id="UP000585665"/>
    </source>
</evidence>
<protein>
    <recommendedName>
        <fullName evidence="1">RlpA-like protein double-psi beta-barrel domain-containing protein</fullName>
    </recommendedName>
</protein>
<dbReference type="InterPro" id="IPR036908">
    <property type="entry name" value="RlpA-like_sf"/>
</dbReference>
<proteinExistence type="predicted"/>
<accession>A0A850PH17</accession>
<evidence type="ECO:0000259" key="1">
    <source>
        <dbReference type="Pfam" id="PF03330"/>
    </source>
</evidence>
<dbReference type="Gene3D" id="2.40.40.10">
    <property type="entry name" value="RlpA-like domain"/>
    <property type="match status" value="1"/>
</dbReference>
<organism evidence="2 3">
    <name type="scientific">Ameyamaea chiangmaiensis</name>
    <dbReference type="NCBI Taxonomy" id="442969"/>
    <lineage>
        <taxon>Bacteria</taxon>
        <taxon>Pseudomonadati</taxon>
        <taxon>Pseudomonadota</taxon>
        <taxon>Alphaproteobacteria</taxon>
        <taxon>Acetobacterales</taxon>
        <taxon>Acetobacteraceae</taxon>
        <taxon>Ameyamaea</taxon>
    </lineage>
</organism>
<name>A0A850PH17_9PROT</name>
<dbReference type="GO" id="GO:0042834">
    <property type="term" value="F:peptidoglycan binding"/>
    <property type="evidence" value="ECO:0007669"/>
    <property type="project" value="InterPro"/>
</dbReference>
<dbReference type="InterPro" id="IPR036680">
    <property type="entry name" value="SPOR-like_sf"/>
</dbReference>
<dbReference type="InterPro" id="IPR009009">
    <property type="entry name" value="RlpA-like_DPBB"/>
</dbReference>
<dbReference type="PANTHER" id="PTHR34183">
    <property type="entry name" value="ENDOLYTIC PEPTIDOGLYCAN TRANSGLYCOSYLASE RLPA"/>
    <property type="match status" value="1"/>
</dbReference>
<dbReference type="Pfam" id="PF03330">
    <property type="entry name" value="DPBB_1"/>
    <property type="match status" value="1"/>
</dbReference>
<evidence type="ECO:0000313" key="2">
    <source>
        <dbReference type="EMBL" id="NVN41710.1"/>
    </source>
</evidence>
<keyword evidence="3" id="KW-1185">Reference proteome</keyword>
<gene>
    <name evidence="2" type="ORF">HUK82_14235</name>
</gene>
<dbReference type="SUPFAM" id="SSF110997">
    <property type="entry name" value="Sporulation related repeat"/>
    <property type="match status" value="1"/>
</dbReference>
<dbReference type="CDD" id="cd22268">
    <property type="entry name" value="DPBB_RlpA-like"/>
    <property type="match status" value="1"/>
</dbReference>
<sequence length="280" mass="29908">MVSVTAALASCHKPAPPLPPEQVHYTVGSGWRGERGVWFYPREDFAYQATGLAVVDRDTDAHITADGEHYDRSAMAGAHQTLQLPSIVTVRNLDNGRQVTIRLNDRGPADPGRILSVTPTVARTLGIGDAPARVEIVEDESRSRQINEQSPDARHLAIQAAPVGAVSVETLGGAPSTTPTRLPDSAQAEHLAVDHLPVTYAQGYATGGTLWVDAGDFSQRRYAGSVARRCGARVDYRADPRGLVWHVRAGPFADVAGADKALDQILAEGVTGARIVVEQN</sequence>
<comment type="caution">
    <text evidence="2">The sequence shown here is derived from an EMBL/GenBank/DDBJ whole genome shotgun (WGS) entry which is preliminary data.</text>
</comment>
<reference evidence="2 3" key="1">
    <citation type="submission" date="2020-06" db="EMBL/GenBank/DDBJ databases">
        <title>Description of novel acetic acid bacteria.</title>
        <authorList>
            <person name="Sombolestani A."/>
        </authorList>
    </citation>
    <scope>NUCLEOTIDE SEQUENCE [LARGE SCALE GENOMIC DNA]</scope>
    <source>
        <strain evidence="2 3">LMG 27010</strain>
    </source>
</reference>